<dbReference type="WBParaSite" id="MBELARI_LOCUS11073">
    <property type="protein sequence ID" value="MBELARI_LOCUS11073"/>
    <property type="gene ID" value="MBELARI_LOCUS11073"/>
</dbReference>
<reference evidence="7 8" key="1">
    <citation type="submission" date="2024-02" db="UniProtKB">
        <authorList>
            <consortium name="WormBaseParasite"/>
        </authorList>
    </citation>
    <scope>IDENTIFICATION</scope>
</reference>
<evidence type="ECO:0000256" key="3">
    <source>
        <dbReference type="ARBA" id="ARBA00022741"/>
    </source>
</evidence>
<feature type="region of interest" description="Disordered" evidence="5">
    <location>
        <begin position="1"/>
        <end position="46"/>
    </location>
</feature>
<protein>
    <submittedName>
        <fullName evidence="7 8">Tubulin polyglutamylase TTLL4</fullName>
    </submittedName>
</protein>
<dbReference type="GO" id="GO:0036064">
    <property type="term" value="C:ciliary basal body"/>
    <property type="evidence" value="ECO:0007669"/>
    <property type="project" value="TreeGrafter"/>
</dbReference>
<accession>A0AAF3EAX3</accession>
<dbReference type="GO" id="GO:0015631">
    <property type="term" value="F:tubulin binding"/>
    <property type="evidence" value="ECO:0007669"/>
    <property type="project" value="TreeGrafter"/>
</dbReference>
<dbReference type="PANTHER" id="PTHR12241">
    <property type="entry name" value="TUBULIN POLYGLUTAMYLASE"/>
    <property type="match status" value="1"/>
</dbReference>
<dbReference type="WBParaSite" id="MBELARI_LOCUS5732">
    <property type="protein sequence ID" value="MBELARI_LOCUS5732"/>
    <property type="gene ID" value="MBELARI_LOCUS5732"/>
</dbReference>
<dbReference type="SUPFAM" id="SSF56059">
    <property type="entry name" value="Glutathione synthetase ATP-binding domain-like"/>
    <property type="match status" value="1"/>
</dbReference>
<organism evidence="6 7">
    <name type="scientific">Mesorhabditis belari</name>
    <dbReference type="NCBI Taxonomy" id="2138241"/>
    <lineage>
        <taxon>Eukaryota</taxon>
        <taxon>Metazoa</taxon>
        <taxon>Ecdysozoa</taxon>
        <taxon>Nematoda</taxon>
        <taxon>Chromadorea</taxon>
        <taxon>Rhabditida</taxon>
        <taxon>Rhabditina</taxon>
        <taxon>Rhabditomorpha</taxon>
        <taxon>Rhabditoidea</taxon>
        <taxon>Rhabditidae</taxon>
        <taxon>Mesorhabditinae</taxon>
        <taxon>Mesorhabditis</taxon>
    </lineage>
</organism>
<keyword evidence="4" id="KW-0067">ATP-binding</keyword>
<dbReference type="Gene3D" id="3.30.470.20">
    <property type="entry name" value="ATP-grasp fold, B domain"/>
    <property type="match status" value="1"/>
</dbReference>
<dbReference type="GO" id="GO:0000226">
    <property type="term" value="P:microtubule cytoskeleton organization"/>
    <property type="evidence" value="ECO:0007669"/>
    <property type="project" value="TreeGrafter"/>
</dbReference>
<dbReference type="Proteomes" id="UP000887575">
    <property type="component" value="Unassembled WGS sequence"/>
</dbReference>
<feature type="region of interest" description="Disordered" evidence="5">
    <location>
        <begin position="66"/>
        <end position="88"/>
    </location>
</feature>
<comment type="similarity">
    <text evidence="1">Belongs to the tubulin--tyrosine ligase family.</text>
</comment>
<evidence type="ECO:0000256" key="2">
    <source>
        <dbReference type="ARBA" id="ARBA00022598"/>
    </source>
</evidence>
<proteinExistence type="inferred from homology"/>
<dbReference type="GO" id="GO:0019098">
    <property type="term" value="P:reproductive behavior"/>
    <property type="evidence" value="ECO:0007669"/>
    <property type="project" value="UniProtKB-ARBA"/>
</dbReference>
<dbReference type="GO" id="GO:0005524">
    <property type="term" value="F:ATP binding"/>
    <property type="evidence" value="ECO:0007669"/>
    <property type="project" value="UniProtKB-KW"/>
</dbReference>
<dbReference type="AlphaFoldDB" id="A0AAF3EAX3"/>
<dbReference type="PANTHER" id="PTHR12241:SF162">
    <property type="entry name" value="TUBULIN MONOGLUTAMYLASE TTLL4"/>
    <property type="match status" value="1"/>
</dbReference>
<evidence type="ECO:0000313" key="8">
    <source>
        <dbReference type="WBParaSite" id="MBELARI_LOCUS5732"/>
    </source>
</evidence>
<dbReference type="GO" id="GO:0070740">
    <property type="term" value="F:tubulin-glutamic acid ligase activity"/>
    <property type="evidence" value="ECO:0007669"/>
    <property type="project" value="TreeGrafter"/>
</dbReference>
<dbReference type="PROSITE" id="PS51221">
    <property type="entry name" value="TTL"/>
    <property type="match status" value="1"/>
</dbReference>
<evidence type="ECO:0000256" key="4">
    <source>
        <dbReference type="ARBA" id="ARBA00022840"/>
    </source>
</evidence>
<feature type="compositionally biased region" description="Polar residues" evidence="5">
    <location>
        <begin position="66"/>
        <end position="84"/>
    </location>
</feature>
<keyword evidence="3" id="KW-0547">Nucleotide-binding</keyword>
<keyword evidence="6" id="KW-1185">Reference proteome</keyword>
<name>A0AAF3EAX3_9BILA</name>
<evidence type="ECO:0000256" key="5">
    <source>
        <dbReference type="SAM" id="MobiDB-lite"/>
    </source>
</evidence>
<sequence length="584" mass="66284">MSISDGEGNFGDFAITAQDDASSTLSSEETPTEESENVTSPGGSIKQGDGIGMCGLTEMVAQCLSGNGKKNNENQTASSSQTDPQPFLRSSFFTHIPPTVRFYTKGTRVSRPNRKLCNRLQWCHNSLLPIVMRNSLAASHFKVVDESLQWIGYWGRHLKSVQYKTLKPIQKVNHFPGAFHIGRKDRLWLHLKAMQKTWGDEFKVMPYTYVLPKDAKELRDYLESDPNHHVIVKPPASARGTGISVTRNLKEIPTKTALVAQHYVARPMTINGAKFDLRLYAYVTSLDPLRLYLYEEGLVRFASVPYSSCLSTISNRYMHLTNYSINKLAEADGVAEGAVPKWRLSELWTYLDANGWDVTQIQAMIDDTIIKAVIACEKSVREHMTRFIDCGFVCHELFGIDILLDEDARPWLLEVNISPSLHSGTPLDIAVKAPLAKDVLNMAGIQVPADDGGSFSSFCEKPRYWQQDKKTMSKERHFAGKYKREGRIGNSITKRLTPEDVRILCEFEDEYARKGDFRLLFPSSTTVELQQYFPEVLYSNLLLQQWQILQDDDRQIGIDRLEDYCRDGYLTKFLEESTIQQEDV</sequence>
<keyword evidence="2" id="KW-0436">Ligase</keyword>
<dbReference type="InterPro" id="IPR004344">
    <property type="entry name" value="TTL/TTLL_fam"/>
</dbReference>
<evidence type="ECO:0000313" key="6">
    <source>
        <dbReference type="Proteomes" id="UP000887575"/>
    </source>
</evidence>
<dbReference type="Pfam" id="PF03133">
    <property type="entry name" value="TTL"/>
    <property type="match status" value="1"/>
</dbReference>
<evidence type="ECO:0000313" key="7">
    <source>
        <dbReference type="WBParaSite" id="MBELARI_LOCUS11073"/>
    </source>
</evidence>
<evidence type="ECO:0000256" key="1">
    <source>
        <dbReference type="ARBA" id="ARBA00006820"/>
    </source>
</evidence>